<keyword evidence="6 7" id="KW-0627">Porphyrin biosynthesis</keyword>
<dbReference type="PANTHER" id="PTHR43713:SF3">
    <property type="entry name" value="GLUTAMATE-1-SEMIALDEHYDE 2,1-AMINOMUTASE 1, CHLOROPLASTIC-RELATED"/>
    <property type="match status" value="1"/>
</dbReference>
<dbReference type="UniPathway" id="UPA00251">
    <property type="reaction ID" value="UER00317"/>
</dbReference>
<dbReference type="RefSeq" id="WP_157398125.1">
    <property type="nucleotide sequence ID" value="NZ_WSEL01000003.1"/>
</dbReference>
<dbReference type="GO" id="GO:0042286">
    <property type="term" value="F:glutamate-1-semialdehyde 2,1-aminomutase activity"/>
    <property type="evidence" value="ECO:0007669"/>
    <property type="project" value="UniProtKB-UniRule"/>
</dbReference>
<dbReference type="Proteomes" id="UP000469385">
    <property type="component" value="Unassembled WGS sequence"/>
</dbReference>
<comment type="cofactor">
    <cofactor evidence="1 7">
        <name>pyridoxal 5'-phosphate</name>
        <dbReference type="ChEBI" id="CHEBI:597326"/>
    </cofactor>
</comment>
<dbReference type="GO" id="GO:0006782">
    <property type="term" value="P:protoporphyrinogen IX biosynthetic process"/>
    <property type="evidence" value="ECO:0007669"/>
    <property type="project" value="UniProtKB-UniRule"/>
</dbReference>
<evidence type="ECO:0000256" key="3">
    <source>
        <dbReference type="ARBA" id="ARBA00008981"/>
    </source>
</evidence>
<dbReference type="InterPro" id="IPR004639">
    <property type="entry name" value="4pyrrol_synth_GluAld_NH2Trfase"/>
</dbReference>
<evidence type="ECO:0000256" key="2">
    <source>
        <dbReference type="ARBA" id="ARBA00004819"/>
    </source>
</evidence>
<evidence type="ECO:0000256" key="7">
    <source>
        <dbReference type="HAMAP-Rule" id="MF_00375"/>
    </source>
</evidence>
<dbReference type="GO" id="GO:0030170">
    <property type="term" value="F:pyridoxal phosphate binding"/>
    <property type="evidence" value="ECO:0007669"/>
    <property type="project" value="InterPro"/>
</dbReference>
<dbReference type="InterPro" id="IPR005814">
    <property type="entry name" value="Aminotrans_3"/>
</dbReference>
<protein>
    <recommendedName>
        <fullName evidence="7">Glutamate-1-semialdehyde 2,1-aminomutase</fullName>
        <shortName evidence="7">GSA</shortName>
        <ecNumber evidence="7">5.4.3.8</ecNumber>
    </recommendedName>
    <alternativeName>
        <fullName evidence="7">Glutamate-1-semialdehyde aminotransferase</fullName>
        <shortName evidence="7">GSA-AT</shortName>
    </alternativeName>
</protein>
<dbReference type="FunFam" id="3.40.640.10:FF:000021">
    <property type="entry name" value="Glutamate-1-semialdehyde 2,1-aminomutase"/>
    <property type="match status" value="1"/>
</dbReference>
<comment type="subcellular location">
    <subcellularLocation>
        <location evidence="7">Cytoplasm</location>
    </subcellularLocation>
</comment>
<dbReference type="GO" id="GO:0008483">
    <property type="term" value="F:transaminase activity"/>
    <property type="evidence" value="ECO:0007669"/>
    <property type="project" value="InterPro"/>
</dbReference>
<dbReference type="Gene3D" id="3.40.640.10">
    <property type="entry name" value="Type I PLP-dependent aspartate aminotransferase-like (Major domain)"/>
    <property type="match status" value="1"/>
</dbReference>
<feature type="modified residue" description="N6-(pyridoxal phosphate)lysine" evidence="7">
    <location>
        <position position="274"/>
    </location>
</feature>
<comment type="catalytic activity">
    <reaction evidence="7">
        <text>(S)-4-amino-5-oxopentanoate = 5-aminolevulinate</text>
        <dbReference type="Rhea" id="RHEA:14265"/>
        <dbReference type="ChEBI" id="CHEBI:57501"/>
        <dbReference type="ChEBI" id="CHEBI:356416"/>
        <dbReference type="EC" id="5.4.3.8"/>
    </reaction>
</comment>
<comment type="similarity">
    <text evidence="3 7">Belongs to the class-III pyridoxal-phosphate-dependent aminotransferase family. HemL subfamily.</text>
</comment>
<dbReference type="PANTHER" id="PTHR43713">
    <property type="entry name" value="GLUTAMATE-1-SEMIALDEHYDE 2,1-AMINOMUTASE"/>
    <property type="match status" value="1"/>
</dbReference>
<dbReference type="NCBIfam" id="TIGR00713">
    <property type="entry name" value="hemL"/>
    <property type="match status" value="1"/>
</dbReference>
<sequence>MTPSTDRNQQLFDRARRIIPGGVNSPVRAFRAVGGTPRFVQRAEGAYFWDADGRRHIDYIGSWGPMILGHGHPAVVEAVQRAVREGFSFGAPTEREIELAEAIAAVLPGLEMVRLVSSGTEAAMSVIRLARGATGRSKLVKFEGCYHGHADALLVKAGSGLATFGNPTSAGVPPEVVQHTLVLEYNNLPQLEEAFALHGPDIACLMIEAIAGNMNFVRADTAFIRRCRELCTQHGALLAFDEVMTGFRVGLGGAQAHYAAQIPGFRPDLTVLGKVIGGGMPLAAFGGPRAIMEQLAPLGPVYQAGTLSGNPVATACGLATLREVTKPGFYEALAARTRSLVDGLAGAAKAEGIPFCADSEGGMFGFFLLPQLPRNYGQVMQTEGARFNALFHGLLDRGVYIAPALYEAGFVSAAHSEQDIADTVAAAREVFATLA</sequence>
<accession>A0A6N8IVR6</accession>
<dbReference type="InterPro" id="IPR015424">
    <property type="entry name" value="PyrdxlP-dep_Trfase"/>
</dbReference>
<gene>
    <name evidence="7 8" type="primary">hemL</name>
    <name evidence="8" type="ORF">GON04_12220</name>
</gene>
<keyword evidence="7" id="KW-0963">Cytoplasm</keyword>
<dbReference type="GO" id="GO:0005737">
    <property type="term" value="C:cytoplasm"/>
    <property type="evidence" value="ECO:0007669"/>
    <property type="project" value="UniProtKB-SubCell"/>
</dbReference>
<dbReference type="CDD" id="cd00610">
    <property type="entry name" value="OAT_like"/>
    <property type="match status" value="1"/>
</dbReference>
<comment type="pathway">
    <text evidence="2">Porphyrin-containing compound metabolism; protoporphyrin-IX biosynthesis; 5-aminolevulinate from L-glutamyl-tRNA(Glu): step 2/2.</text>
</comment>
<dbReference type="EMBL" id="WSEL01000003">
    <property type="protein sequence ID" value="MVQ30220.1"/>
    <property type="molecule type" value="Genomic_DNA"/>
</dbReference>
<name>A0A6N8IVR6_9BURK</name>
<reference evidence="8 9" key="1">
    <citation type="submission" date="2019-12" db="EMBL/GenBank/DDBJ databases">
        <authorList>
            <person name="Huq M.A."/>
        </authorList>
    </citation>
    <scope>NUCLEOTIDE SEQUENCE [LARGE SCALE GENOMIC DNA]</scope>
    <source>
        <strain evidence="8 9">MAH-25</strain>
    </source>
</reference>
<comment type="subunit">
    <text evidence="7">Homodimer.</text>
</comment>
<dbReference type="SUPFAM" id="SSF53383">
    <property type="entry name" value="PLP-dependent transferases"/>
    <property type="match status" value="1"/>
</dbReference>
<dbReference type="AlphaFoldDB" id="A0A6N8IVR6"/>
<organism evidence="8 9">
    <name type="scientific">Ramlibacter pinisoli</name>
    <dbReference type="NCBI Taxonomy" id="2682844"/>
    <lineage>
        <taxon>Bacteria</taxon>
        <taxon>Pseudomonadati</taxon>
        <taxon>Pseudomonadota</taxon>
        <taxon>Betaproteobacteria</taxon>
        <taxon>Burkholderiales</taxon>
        <taxon>Comamonadaceae</taxon>
        <taxon>Ramlibacter</taxon>
    </lineage>
</organism>
<dbReference type="Gene3D" id="3.90.1150.10">
    <property type="entry name" value="Aspartate Aminotransferase, domain 1"/>
    <property type="match status" value="1"/>
</dbReference>
<dbReference type="InterPro" id="IPR015421">
    <property type="entry name" value="PyrdxlP-dep_Trfase_major"/>
</dbReference>
<evidence type="ECO:0000256" key="5">
    <source>
        <dbReference type="ARBA" id="ARBA00023235"/>
    </source>
</evidence>
<dbReference type="InterPro" id="IPR015422">
    <property type="entry name" value="PyrdxlP-dep_Trfase_small"/>
</dbReference>
<dbReference type="NCBIfam" id="NF000818">
    <property type="entry name" value="PRK00062.1"/>
    <property type="match status" value="1"/>
</dbReference>
<evidence type="ECO:0000256" key="4">
    <source>
        <dbReference type="ARBA" id="ARBA00022898"/>
    </source>
</evidence>
<keyword evidence="5 7" id="KW-0413">Isomerase</keyword>
<dbReference type="HAMAP" id="MF_00375">
    <property type="entry name" value="HemL_aminotrans_3"/>
    <property type="match status" value="1"/>
</dbReference>
<evidence type="ECO:0000256" key="6">
    <source>
        <dbReference type="ARBA" id="ARBA00023244"/>
    </source>
</evidence>
<evidence type="ECO:0000256" key="1">
    <source>
        <dbReference type="ARBA" id="ARBA00001933"/>
    </source>
</evidence>
<dbReference type="EC" id="5.4.3.8" evidence="7"/>
<keyword evidence="9" id="KW-1185">Reference proteome</keyword>
<comment type="caution">
    <text evidence="8">The sequence shown here is derived from an EMBL/GenBank/DDBJ whole genome shotgun (WGS) entry which is preliminary data.</text>
</comment>
<proteinExistence type="inferred from homology"/>
<dbReference type="Pfam" id="PF00202">
    <property type="entry name" value="Aminotran_3"/>
    <property type="match status" value="1"/>
</dbReference>
<evidence type="ECO:0000313" key="8">
    <source>
        <dbReference type="EMBL" id="MVQ30220.1"/>
    </source>
</evidence>
<keyword evidence="4 7" id="KW-0663">Pyridoxal phosphate</keyword>
<evidence type="ECO:0000313" key="9">
    <source>
        <dbReference type="Proteomes" id="UP000469385"/>
    </source>
</evidence>